<dbReference type="KEGG" id="acht:bsdcttw_33390"/>
<keyword evidence="3" id="KW-1185">Reference proteome</keyword>
<dbReference type="AlphaFoldDB" id="A0A7I8DPG5"/>
<evidence type="ECO:0000313" key="2">
    <source>
        <dbReference type="EMBL" id="BCK00299.1"/>
    </source>
</evidence>
<feature type="transmembrane region" description="Helical" evidence="1">
    <location>
        <begin position="7"/>
        <end position="40"/>
    </location>
</feature>
<keyword evidence="1" id="KW-1133">Transmembrane helix</keyword>
<proteinExistence type="predicted"/>
<sequence length="45" mass="5079">MKRMIGFILFWIAIGMTIMLFITNGILAVCIIILLLVLGYNLFAC</sequence>
<organism evidence="2 3">
    <name type="scientific">Anaerocolumna chitinilytica</name>
    <dbReference type="NCBI Taxonomy" id="1727145"/>
    <lineage>
        <taxon>Bacteria</taxon>
        <taxon>Bacillati</taxon>
        <taxon>Bacillota</taxon>
        <taxon>Clostridia</taxon>
        <taxon>Lachnospirales</taxon>
        <taxon>Lachnospiraceae</taxon>
        <taxon>Anaerocolumna</taxon>
    </lineage>
</organism>
<gene>
    <name evidence="2" type="ORF">bsdcttw_33390</name>
</gene>
<accession>A0A7I8DPG5</accession>
<name>A0A7I8DPG5_9FIRM</name>
<evidence type="ECO:0000256" key="1">
    <source>
        <dbReference type="SAM" id="Phobius"/>
    </source>
</evidence>
<dbReference type="RefSeq" id="WP_185255988.1">
    <property type="nucleotide sequence ID" value="NZ_AP023368.1"/>
</dbReference>
<evidence type="ECO:0000313" key="3">
    <source>
        <dbReference type="Proteomes" id="UP000515703"/>
    </source>
</evidence>
<dbReference type="EMBL" id="AP023368">
    <property type="protein sequence ID" value="BCK00299.1"/>
    <property type="molecule type" value="Genomic_DNA"/>
</dbReference>
<reference evidence="2 3" key="2">
    <citation type="submission" date="2020-08" db="EMBL/GenBank/DDBJ databases">
        <authorList>
            <person name="Ueki A."/>
            <person name="Tonouchi A."/>
        </authorList>
    </citation>
    <scope>NUCLEOTIDE SEQUENCE [LARGE SCALE GENOMIC DNA]</scope>
    <source>
        <strain evidence="2 3">CTTW</strain>
    </source>
</reference>
<keyword evidence="1" id="KW-0812">Transmembrane</keyword>
<keyword evidence="1" id="KW-0472">Membrane</keyword>
<dbReference type="Proteomes" id="UP000515703">
    <property type="component" value="Chromosome"/>
</dbReference>
<protein>
    <submittedName>
        <fullName evidence="2">Uncharacterized protein</fullName>
    </submittedName>
</protein>
<reference evidence="2 3" key="1">
    <citation type="submission" date="2020-08" db="EMBL/GenBank/DDBJ databases">
        <title>Draft genome sequencing of an Anaerocolumna strain isolated from anoxic soil subjected to BSD treatment.</title>
        <authorList>
            <person name="Uek A."/>
            <person name="Tonouchi A."/>
        </authorList>
    </citation>
    <scope>NUCLEOTIDE SEQUENCE [LARGE SCALE GENOMIC DNA]</scope>
    <source>
        <strain evidence="2 3">CTTW</strain>
    </source>
</reference>